<evidence type="ECO:0008006" key="3">
    <source>
        <dbReference type="Google" id="ProtNLM"/>
    </source>
</evidence>
<dbReference type="EMBL" id="CP096115">
    <property type="protein sequence ID" value="UUX92240.1"/>
    <property type="molecule type" value="Genomic_DNA"/>
</dbReference>
<dbReference type="AlphaFoldDB" id="A0A9E7PL82"/>
<reference evidence="1" key="1">
    <citation type="submission" date="2022-04" db="EMBL/GenBank/DDBJ databases">
        <title>Complete genome of Methanoplanus endosymbiosus DSM 3599.</title>
        <authorList>
            <person name="Chen S.-C."/>
            <person name="You Y.-T."/>
            <person name="Zhou Y.-Z."/>
            <person name="Lai M.-C."/>
        </authorList>
    </citation>
    <scope>NUCLEOTIDE SEQUENCE</scope>
    <source>
        <strain evidence="1">DSM 3599</strain>
    </source>
</reference>
<keyword evidence="2" id="KW-1185">Reference proteome</keyword>
<dbReference type="GeneID" id="74308625"/>
<proteinExistence type="predicted"/>
<gene>
    <name evidence="1" type="ORF">L6E24_12940</name>
</gene>
<dbReference type="Proteomes" id="UP001060368">
    <property type="component" value="Chromosome"/>
</dbReference>
<evidence type="ECO:0000313" key="2">
    <source>
        <dbReference type="Proteomes" id="UP001060368"/>
    </source>
</evidence>
<protein>
    <recommendedName>
        <fullName evidence="3">Transposase</fullName>
    </recommendedName>
</protein>
<evidence type="ECO:0000313" key="1">
    <source>
        <dbReference type="EMBL" id="UUX92240.1"/>
    </source>
</evidence>
<sequence length="307" mass="36600">MPPINFEDDILIIHYDEQHPKRERTQKYRLTILDGKSKRPILEELVDSKDNETIIAFLSSISFENKCVFIVTDLDRRYPAIFDEVFGDNHIHQKCLFHQNKLVVSVFPKNCTLYQEYIKYKFLNIFYDRNEELLFLENLIKEQESREELGLPGHREWKKEKFQEFREFLHNKEKSRRRQKETLPMNSYDQTLDNLEELTKFVDNDIDTDERVNDKLANKLRKRLEQITRDIKPLTAFHSVLGAPATNNAVENYYSTSLKTNHKKKQRTDEGIVQQLKISALKRANMLDKPPITFIEIINKFRAISFK</sequence>
<dbReference type="RefSeq" id="WP_257742390.1">
    <property type="nucleotide sequence ID" value="NZ_CP096115.1"/>
</dbReference>
<organism evidence="1 2">
    <name type="scientific">Methanoplanus endosymbiosus</name>
    <dbReference type="NCBI Taxonomy" id="33865"/>
    <lineage>
        <taxon>Archaea</taxon>
        <taxon>Methanobacteriati</taxon>
        <taxon>Methanobacteriota</taxon>
        <taxon>Stenosarchaea group</taxon>
        <taxon>Methanomicrobia</taxon>
        <taxon>Methanomicrobiales</taxon>
        <taxon>Methanomicrobiaceae</taxon>
        <taxon>Methanoplanus</taxon>
    </lineage>
</organism>
<name>A0A9E7PL82_9EURY</name>
<dbReference type="KEGG" id="mend:L6E24_12940"/>
<accession>A0A9E7PL82</accession>